<dbReference type="InterPro" id="IPR007110">
    <property type="entry name" value="Ig-like_dom"/>
</dbReference>
<protein>
    <submittedName>
        <fullName evidence="8">Hemicentin</fullName>
    </submittedName>
</protein>
<proteinExistence type="predicted"/>
<dbReference type="GO" id="GO:0016020">
    <property type="term" value="C:membrane"/>
    <property type="evidence" value="ECO:0007669"/>
    <property type="project" value="UniProtKB-SubCell"/>
</dbReference>
<evidence type="ECO:0000256" key="5">
    <source>
        <dbReference type="ARBA" id="ARBA00023319"/>
    </source>
</evidence>
<name>A0A8B6DZA4_MYTGA</name>
<keyword evidence="4" id="KW-0325">Glycoprotein</keyword>
<dbReference type="PROSITE" id="PS50835">
    <property type="entry name" value="IG_LIKE"/>
    <property type="match status" value="3"/>
</dbReference>
<evidence type="ECO:0000259" key="7">
    <source>
        <dbReference type="PROSITE" id="PS50835"/>
    </source>
</evidence>
<dbReference type="AlphaFoldDB" id="A0A8B6DZA4"/>
<evidence type="ECO:0000256" key="6">
    <source>
        <dbReference type="SAM" id="Phobius"/>
    </source>
</evidence>
<keyword evidence="3" id="KW-1015">Disulfide bond</keyword>
<sequence length="605" mass="68918">MRIQNRTNLNEVFANEGETFKITCTVNTGIPAETLKWFSDQQMITVGGPTMLIYEFTPNKSNDGQNFTCLARNNITNTSLNQTISLRLYLKPKVYVKASPSTNVDEGKQLNLSCHYESNIAHDNVYWYKFLYKQINVSTNESFNLFISNSSKDDRGTYFCKVKNRVGIGVANITVTVNFRPTVIVHHKNYTTQLEKAMRILLKVESYPEPSASWVKSAGGKLGVWNLLKYENLQLLNTYDSTFYLESSIKPTNEKHFGLYMVAIRNDIGSIELPVQLHIEHILGYNVSVETGRTKCIASSSVNITCSSLNVDNNTVDVKWKHYFHDELVQTFQGKSTLDISHCDYRDEGDYVCEWMSNGTRLSARSSLVIIGPPVISQQTISIRDEFVCISVDFYCEGGAPEISWYINDVRLDFNSIDHRIAIKASNISVKVHRHTINITGFIATLVFNRNHIPNINKINCQVRKYSYSSEVVVSKEELLEAMYISIANRTDTNIYQNVANVTFSSKHVEKSRSTLYIFVPLTTVFLLILVFGVGYRMWRSNKGLEQVLQLMEMQNSGHVNIPVQMRELTIATEDHYDEISSEIGNTYNHAVEWHNTVTVIDSDD</sequence>
<dbReference type="Proteomes" id="UP000596742">
    <property type="component" value="Unassembled WGS sequence"/>
</dbReference>
<dbReference type="PANTHER" id="PTHR11640">
    <property type="entry name" value="NEPHRIN"/>
    <property type="match status" value="1"/>
</dbReference>
<feature type="transmembrane region" description="Helical" evidence="6">
    <location>
        <begin position="516"/>
        <end position="536"/>
    </location>
</feature>
<dbReference type="InterPro" id="IPR051275">
    <property type="entry name" value="Cell_adhesion_signaling"/>
</dbReference>
<dbReference type="InterPro" id="IPR036179">
    <property type="entry name" value="Ig-like_dom_sf"/>
</dbReference>
<organism evidence="8 9">
    <name type="scientific">Mytilus galloprovincialis</name>
    <name type="common">Mediterranean mussel</name>
    <dbReference type="NCBI Taxonomy" id="29158"/>
    <lineage>
        <taxon>Eukaryota</taxon>
        <taxon>Metazoa</taxon>
        <taxon>Spiralia</taxon>
        <taxon>Lophotrochozoa</taxon>
        <taxon>Mollusca</taxon>
        <taxon>Bivalvia</taxon>
        <taxon>Autobranchia</taxon>
        <taxon>Pteriomorphia</taxon>
        <taxon>Mytilida</taxon>
        <taxon>Mytiloidea</taxon>
        <taxon>Mytilidae</taxon>
        <taxon>Mytilinae</taxon>
        <taxon>Mytilus</taxon>
    </lineage>
</organism>
<evidence type="ECO:0000256" key="4">
    <source>
        <dbReference type="ARBA" id="ARBA00023180"/>
    </source>
</evidence>
<evidence type="ECO:0000313" key="9">
    <source>
        <dbReference type="Proteomes" id="UP000596742"/>
    </source>
</evidence>
<evidence type="ECO:0000313" key="8">
    <source>
        <dbReference type="EMBL" id="VDI26607.1"/>
    </source>
</evidence>
<comment type="caution">
    <text evidence="8">The sequence shown here is derived from an EMBL/GenBank/DDBJ whole genome shotgun (WGS) entry which is preliminary data.</text>
</comment>
<gene>
    <name evidence="8" type="ORF">MGAL_10B017459</name>
</gene>
<keyword evidence="9" id="KW-1185">Reference proteome</keyword>
<keyword evidence="5" id="KW-0393">Immunoglobulin domain</keyword>
<feature type="domain" description="Ig-like" evidence="7">
    <location>
        <begin position="274"/>
        <end position="369"/>
    </location>
</feature>
<dbReference type="InterPro" id="IPR013783">
    <property type="entry name" value="Ig-like_fold"/>
</dbReference>
<dbReference type="EMBL" id="UYJE01004262">
    <property type="protein sequence ID" value="VDI26607.1"/>
    <property type="molecule type" value="Genomic_DNA"/>
</dbReference>
<evidence type="ECO:0000256" key="2">
    <source>
        <dbReference type="ARBA" id="ARBA00023136"/>
    </source>
</evidence>
<dbReference type="CDD" id="cd00099">
    <property type="entry name" value="IgV"/>
    <property type="match status" value="1"/>
</dbReference>
<dbReference type="Gene3D" id="2.60.40.10">
    <property type="entry name" value="Immunoglobulins"/>
    <property type="match status" value="4"/>
</dbReference>
<accession>A0A8B6DZA4</accession>
<keyword evidence="2 6" id="KW-0472">Membrane</keyword>
<evidence type="ECO:0000256" key="3">
    <source>
        <dbReference type="ARBA" id="ARBA00023157"/>
    </source>
</evidence>
<dbReference type="InterPro" id="IPR003598">
    <property type="entry name" value="Ig_sub2"/>
</dbReference>
<dbReference type="OrthoDB" id="6133959at2759"/>
<dbReference type="SMART" id="SM00408">
    <property type="entry name" value="IGc2"/>
    <property type="match status" value="3"/>
</dbReference>
<feature type="domain" description="Ig-like" evidence="7">
    <location>
        <begin position="1"/>
        <end position="85"/>
    </location>
</feature>
<dbReference type="SUPFAM" id="SSF48726">
    <property type="entry name" value="Immunoglobulin"/>
    <property type="match status" value="4"/>
</dbReference>
<dbReference type="Pfam" id="PF13895">
    <property type="entry name" value="Ig_2"/>
    <property type="match status" value="1"/>
</dbReference>
<keyword evidence="6" id="KW-0812">Transmembrane</keyword>
<comment type="subcellular location">
    <subcellularLocation>
        <location evidence="1">Membrane</location>
        <topology evidence="1">Single-pass type I membrane protein</topology>
    </subcellularLocation>
</comment>
<dbReference type="InterPro" id="IPR003599">
    <property type="entry name" value="Ig_sub"/>
</dbReference>
<keyword evidence="6" id="KW-1133">Transmembrane helix</keyword>
<dbReference type="SMART" id="SM00409">
    <property type="entry name" value="IG"/>
    <property type="match status" value="3"/>
</dbReference>
<evidence type="ECO:0000256" key="1">
    <source>
        <dbReference type="ARBA" id="ARBA00004479"/>
    </source>
</evidence>
<feature type="domain" description="Ig-like" evidence="7">
    <location>
        <begin position="92"/>
        <end position="176"/>
    </location>
</feature>
<reference evidence="8" key="1">
    <citation type="submission" date="2018-11" db="EMBL/GenBank/DDBJ databases">
        <authorList>
            <person name="Alioto T."/>
            <person name="Alioto T."/>
        </authorList>
    </citation>
    <scope>NUCLEOTIDE SEQUENCE</scope>
</reference>